<dbReference type="PANTHER" id="PTHR42924:SF3">
    <property type="entry name" value="POLYMERASE_HISTIDINOL PHOSPHATASE N-TERMINAL DOMAIN-CONTAINING PROTEIN"/>
    <property type="match status" value="1"/>
</dbReference>
<dbReference type="InterPro" id="IPR016195">
    <property type="entry name" value="Pol/histidinol_Pase-like"/>
</dbReference>
<evidence type="ECO:0000313" key="3">
    <source>
        <dbReference type="Proteomes" id="UP000001661"/>
    </source>
</evidence>
<dbReference type="SUPFAM" id="SSF89550">
    <property type="entry name" value="PHP domain-like"/>
    <property type="match status" value="1"/>
</dbReference>
<dbReference type="Proteomes" id="UP000001661">
    <property type="component" value="Chromosome"/>
</dbReference>
<organism evidence="2 3">
    <name type="scientific">Acetohalobium arabaticum (strain ATCC 49924 / DSM 5501 / Z-7288)</name>
    <dbReference type="NCBI Taxonomy" id="574087"/>
    <lineage>
        <taxon>Bacteria</taxon>
        <taxon>Bacillati</taxon>
        <taxon>Bacillota</taxon>
        <taxon>Clostridia</taxon>
        <taxon>Halanaerobiales</taxon>
        <taxon>Halobacteroidaceae</taxon>
        <taxon>Acetohalobium</taxon>
    </lineage>
</organism>
<sequence length="288" mass="32009">MTVDLHLHTTASDGSFTPSEVVNKAVQLGLDVIAITDHDTVGGIPEAKAEAFDKDLEVISGIELNTELFDLEIHILGYYIDDNNLALQNELKKLRTARYDRIEKMIKKLGDRGIEIDFDYVCQLAGDNNLSRVHLAQAIVERGYVYQISEAFDEYIGKGCSSYVSRYKLTPRRAIELIKAAGGIPVLAHPALLERDELISEFITDGLVGIEVYHSEHSQSDVRHYKHLAQKYDLVITGGSDCHGAYKDNVLLGSVEVPDKVVRDLKQNQREGGSGLACSSLNQNFNYL</sequence>
<dbReference type="InterPro" id="IPR003141">
    <property type="entry name" value="Pol/His_phosphatase_N"/>
</dbReference>
<dbReference type="CDD" id="cd07438">
    <property type="entry name" value="PHP_HisPPase_AMP"/>
    <property type="match status" value="1"/>
</dbReference>
<dbReference type="AlphaFoldDB" id="D9QR38"/>
<dbReference type="HOGENOM" id="CLU_067347_1_0_9"/>
<dbReference type="GO" id="GO:0004534">
    <property type="term" value="F:5'-3' RNA exonuclease activity"/>
    <property type="evidence" value="ECO:0007669"/>
    <property type="project" value="TreeGrafter"/>
</dbReference>
<dbReference type="InterPro" id="IPR004013">
    <property type="entry name" value="PHP_dom"/>
</dbReference>
<evidence type="ECO:0000259" key="1">
    <source>
        <dbReference type="SMART" id="SM00481"/>
    </source>
</evidence>
<dbReference type="Pfam" id="PF02811">
    <property type="entry name" value="PHP"/>
    <property type="match status" value="1"/>
</dbReference>
<name>D9QR38_ACEAZ</name>
<keyword evidence="3" id="KW-1185">Reference proteome</keyword>
<dbReference type="GO" id="GO:0035312">
    <property type="term" value="F:5'-3' DNA exonuclease activity"/>
    <property type="evidence" value="ECO:0007669"/>
    <property type="project" value="TreeGrafter"/>
</dbReference>
<dbReference type="InterPro" id="IPR052018">
    <property type="entry name" value="PHP_domain"/>
</dbReference>
<dbReference type="EMBL" id="CP002105">
    <property type="protein sequence ID" value="ADL12979.1"/>
    <property type="molecule type" value="Genomic_DNA"/>
</dbReference>
<evidence type="ECO:0000313" key="2">
    <source>
        <dbReference type="EMBL" id="ADL12979.1"/>
    </source>
</evidence>
<dbReference type="SMART" id="SM00481">
    <property type="entry name" value="POLIIIAc"/>
    <property type="match status" value="1"/>
</dbReference>
<accession>D9QR38</accession>
<dbReference type="KEGG" id="aar:Acear_1469"/>
<dbReference type="Gene3D" id="1.10.150.650">
    <property type="match status" value="1"/>
</dbReference>
<dbReference type="PANTHER" id="PTHR42924">
    <property type="entry name" value="EXONUCLEASE"/>
    <property type="match status" value="1"/>
</dbReference>
<dbReference type="RefSeq" id="WP_013278424.1">
    <property type="nucleotide sequence ID" value="NC_014378.1"/>
</dbReference>
<proteinExistence type="predicted"/>
<dbReference type="Gene3D" id="3.20.20.140">
    <property type="entry name" value="Metal-dependent hydrolases"/>
    <property type="match status" value="1"/>
</dbReference>
<protein>
    <submittedName>
        <fullName evidence="2">PHP domain protein</fullName>
    </submittedName>
</protein>
<dbReference type="STRING" id="574087.Acear_1469"/>
<dbReference type="eggNOG" id="COG0613">
    <property type="taxonomic scope" value="Bacteria"/>
</dbReference>
<dbReference type="OrthoDB" id="9804333at2"/>
<reference evidence="2 3" key="1">
    <citation type="journal article" date="2010" name="Stand. Genomic Sci.">
        <title>Complete genome sequence of Acetohalobium arabaticum type strain (Z-7288).</title>
        <authorList>
            <person name="Sikorski J."/>
            <person name="Lapidus A."/>
            <person name="Chertkov O."/>
            <person name="Lucas S."/>
            <person name="Copeland A."/>
            <person name="Glavina Del Rio T."/>
            <person name="Nolan M."/>
            <person name="Tice H."/>
            <person name="Cheng J.F."/>
            <person name="Han C."/>
            <person name="Brambilla E."/>
            <person name="Pitluck S."/>
            <person name="Liolios K."/>
            <person name="Ivanova N."/>
            <person name="Mavromatis K."/>
            <person name="Mikhailova N."/>
            <person name="Pati A."/>
            <person name="Bruce D."/>
            <person name="Detter C."/>
            <person name="Tapia R."/>
            <person name="Goodwin L."/>
            <person name="Chen A."/>
            <person name="Palaniappan K."/>
            <person name="Land M."/>
            <person name="Hauser L."/>
            <person name="Chang Y.J."/>
            <person name="Jeffries C.D."/>
            <person name="Rohde M."/>
            <person name="Goker M."/>
            <person name="Spring S."/>
            <person name="Woyke T."/>
            <person name="Bristow J."/>
            <person name="Eisen J.A."/>
            <person name="Markowitz V."/>
            <person name="Hugenholtz P."/>
            <person name="Kyrpides N.C."/>
            <person name="Klenk H.P."/>
        </authorList>
    </citation>
    <scope>NUCLEOTIDE SEQUENCE [LARGE SCALE GENOMIC DNA]</scope>
    <source>
        <strain evidence="3">ATCC 49924 / DSM 5501 / Z-7288</strain>
    </source>
</reference>
<feature type="domain" description="Polymerase/histidinol phosphatase N-terminal" evidence="1">
    <location>
        <begin position="3"/>
        <end position="68"/>
    </location>
</feature>
<gene>
    <name evidence="2" type="ordered locus">Acear_1469</name>
</gene>